<evidence type="ECO:0000256" key="4">
    <source>
        <dbReference type="ARBA" id="ARBA00022553"/>
    </source>
</evidence>
<evidence type="ECO:0000256" key="10">
    <source>
        <dbReference type="ARBA" id="ARBA00023242"/>
    </source>
</evidence>
<feature type="domain" description="Calponin-homology (CH)" evidence="13">
    <location>
        <begin position="907"/>
        <end position="1027"/>
    </location>
</feature>
<gene>
    <name evidence="14" type="ORF">FSP39_019813</name>
</gene>
<feature type="domain" description="Calponin-homology (CH)" evidence="13">
    <location>
        <begin position="739"/>
        <end position="854"/>
    </location>
</feature>
<dbReference type="Pfam" id="PF15780">
    <property type="entry name" value="ASH"/>
    <property type="match status" value="1"/>
</dbReference>
<keyword evidence="7" id="KW-0498">Mitosis</keyword>
<sequence length="1775" mass="208355">MDSQNVDAVWEMISGNLGSEENRATSTPNGDIQRKNRKSWFEKRKDSKFEIAIEKKTRRRSGKRKSEEEVETLLLTHFTNPPKIEFGKSKIGLKKSRTLRIKNPHEYPQTVKVERFPFKKNFSIDCDEVVVDAESTVLVTVEWCPENDGSFREMILFIVDNAYRLQAFVIGRCETPAEKKKLKGGLLGRRVKRPFSVVQTSNFANIAKSYSPQKETKKRKSVNRLIPAQDVSEGHTKEARISDGFIPPMVIPVEPDEQDENKNLGIENENSGKSGHRRSSTYRVPYIDVSPIKTVPDITPMKHEKKLVTVNTDDVPQKTTNSTECMPKTPSSTVCPVTTRTFVSPNSFLHDSLLSCKGTETQPAHSTVLPTPERCLVKEEPRSFVSPNSFNQAVNRVKKDVKPVQGKQSRTNSTRPLSRKDTVVKSSNIRTNVKDARASKPSTQSEKASKPAASGVKRSKFSLPQSKLVLTKKSKTALPKHPMPFASKNMYYDERWMEKQERGFTHWLNFLLTPTEEYQLSYNKTKVDAGKLFMETPSSKALLAPTKEVLSFRAYAATRRLNQLRRSACKLFQSDSVVHVIQKIEAEIDSQRLLIRKDRMVHADLGLKQGILDMLLSFNPLWLRIGLETIYGEIIPIQRNDDVYGLSRFIVTRLLGSPDIAQEYAHPTVPHLYKDGYAAAIARHTLKKFLLLVYFLDHAKTKHLINHDPCLFCKDSEYKNCKAMLVEFSRCYLAGEGDVTRHLGYLGYIVTHTQVPLDEFEYAVNNIATDLRDGVRLTKVVELLSSKIGLTKKLRAPAISRLQKVHNMEVVFNVLKEHGIDFTKHTSPIMPRDIVDGHRERTLRFLWTLILQYQVSVLLSEEQLKEEIEILQKSLKVRNQLSALQRYEQGLKGKRRESAEPELHTKSKILGLVLKWCRVVCAFYNIKIENFTVSFGDGRALCYLVHHYHPSLLPREAIKTRTMMSYHTESEQNNIGDSSLSESPEPFIVNEDPKLYEELLANEKENFKLLYEKVVVTYVTYLCARLLDIRHESRAARIIQLAWRRYVLRKSQRELEIKVKAAIVLQRAFRSYHARMIEVRRSSAAITIQSYWRRAQAIRKLRQLQWERDHHTQVMAANVIKHHLRGWCKRRQYQRLVRSTVLIQSLVRRYLTLKNLRKRHQAATAIQTYYLGYKLTRQTRREFSETRQAVCMIQRWYRDRLTERQAAREKAAVTVQAWWRMVVCRKVFIKRRTCAIVIQEHVRGFFCRQCFQRKKRAACYIQQKVRGMMEMRRERHGYMKLYKSCLFIQRKWRIFHQQKKALMIQSATRIQSWYRGCVTRKQYQQYRRAAIKIQGSIRGYLIRKQYRALQKATILVQHRYRAVRKMREVKSEYRDLRRGTVIAQSLWRGKTCRDSFIKQRKAAIIIQSYCRGQQQRKIYKQVMSQRDKAALTLQTFYRGMKQRRVFLVQKQAAVILQKRCRGYLARRWYKEMKQAATVLQIKWRERAKVQRARNTFLTQKRAALVLQSHVRKFLVMRQYRRLKRSAIYSQSLIRMKKVKKEYQAKRNAAVILQSRFRAVREGKKRRWQFLIKKGAAITIQMFYRAFKVRQCSSAIRIQANVRRFLAQTKFKRLKTAALTCQRLFRAKREMENCVECYRKVQDSVKSIQSWWRGVRCRRKYVQMKSAAILLQSRFRGIKQLRMYQMQKSSALVLQRHVRALIASERERRMYLQLRAACVCIQARWRGTKQRRKYRGIVNNVIKAQSYVRRFLVQNRYQKLKKATVTIQQRYRRSFS</sequence>
<dbReference type="Gene3D" id="1.20.5.190">
    <property type="match status" value="11"/>
</dbReference>
<dbReference type="GO" id="GO:0051295">
    <property type="term" value="P:establishment of meiotic spindle localization"/>
    <property type="evidence" value="ECO:0007669"/>
    <property type="project" value="TreeGrafter"/>
</dbReference>
<dbReference type="GO" id="GO:0000922">
    <property type="term" value="C:spindle pole"/>
    <property type="evidence" value="ECO:0007669"/>
    <property type="project" value="TreeGrafter"/>
</dbReference>
<feature type="compositionally biased region" description="Polar residues" evidence="12">
    <location>
        <begin position="406"/>
        <end position="416"/>
    </location>
</feature>
<dbReference type="InterPro" id="IPR036872">
    <property type="entry name" value="CH_dom_sf"/>
</dbReference>
<evidence type="ECO:0000256" key="3">
    <source>
        <dbReference type="ARBA" id="ARBA00022490"/>
    </source>
</evidence>
<organism evidence="14 15">
    <name type="scientific">Pinctada imbricata</name>
    <name type="common">Atlantic pearl-oyster</name>
    <name type="synonym">Pinctada martensii</name>
    <dbReference type="NCBI Taxonomy" id="66713"/>
    <lineage>
        <taxon>Eukaryota</taxon>
        <taxon>Metazoa</taxon>
        <taxon>Spiralia</taxon>
        <taxon>Lophotrochozoa</taxon>
        <taxon>Mollusca</taxon>
        <taxon>Bivalvia</taxon>
        <taxon>Autobranchia</taxon>
        <taxon>Pteriomorphia</taxon>
        <taxon>Pterioida</taxon>
        <taxon>Pterioidea</taxon>
        <taxon>Pteriidae</taxon>
        <taxon>Pinctada</taxon>
    </lineage>
</organism>
<evidence type="ECO:0000256" key="9">
    <source>
        <dbReference type="ARBA" id="ARBA00023054"/>
    </source>
</evidence>
<comment type="caution">
    <text evidence="14">The sequence shown here is derived from an EMBL/GenBank/DDBJ whole genome shotgun (WGS) entry which is preliminary data.</text>
</comment>
<feature type="region of interest" description="Disordered" evidence="12">
    <location>
        <begin position="387"/>
        <end position="459"/>
    </location>
</feature>
<protein>
    <recommendedName>
        <fullName evidence="13">Calponin-homology (CH) domain-containing protein</fullName>
    </recommendedName>
</protein>
<keyword evidence="6" id="KW-0677">Repeat</keyword>
<dbReference type="PROSITE" id="PS50096">
    <property type="entry name" value="IQ"/>
    <property type="match status" value="16"/>
</dbReference>
<dbReference type="PANTHER" id="PTHR22706">
    <property type="entry name" value="ASSEMBLY FACTOR FOR SPINDLE MICROTUBULES"/>
    <property type="match status" value="1"/>
</dbReference>
<evidence type="ECO:0000256" key="7">
    <source>
        <dbReference type="ARBA" id="ARBA00022776"/>
    </source>
</evidence>
<keyword evidence="8" id="KW-0112">Calmodulin-binding</keyword>
<evidence type="ECO:0000313" key="15">
    <source>
        <dbReference type="Proteomes" id="UP001186944"/>
    </source>
</evidence>
<keyword evidence="15" id="KW-1185">Reference proteome</keyword>
<dbReference type="FunFam" id="1.10.418.10:FF:000051">
    <property type="entry name" value="Abnormal spindle-like microcephaly-associated protein homolog"/>
    <property type="match status" value="1"/>
</dbReference>
<comment type="subcellular location">
    <subcellularLocation>
        <location evidence="2">Cytoplasm</location>
    </subcellularLocation>
    <subcellularLocation>
        <location evidence="1">Nucleus</location>
    </subcellularLocation>
</comment>
<dbReference type="Gene3D" id="1.10.418.10">
    <property type="entry name" value="Calponin-like domain"/>
    <property type="match status" value="2"/>
</dbReference>
<evidence type="ECO:0000256" key="6">
    <source>
        <dbReference type="ARBA" id="ARBA00022737"/>
    </source>
</evidence>
<evidence type="ECO:0000259" key="13">
    <source>
        <dbReference type="PROSITE" id="PS50021"/>
    </source>
</evidence>
<dbReference type="Pfam" id="PF00612">
    <property type="entry name" value="IQ"/>
    <property type="match status" value="13"/>
</dbReference>
<feature type="compositionally biased region" description="Polar residues" evidence="12">
    <location>
        <begin position="16"/>
        <end position="30"/>
    </location>
</feature>
<dbReference type="InterPro" id="IPR013783">
    <property type="entry name" value="Ig-like_fold"/>
</dbReference>
<evidence type="ECO:0000256" key="2">
    <source>
        <dbReference type="ARBA" id="ARBA00004496"/>
    </source>
</evidence>
<keyword evidence="10" id="KW-0539">Nucleus</keyword>
<dbReference type="PROSITE" id="PS50021">
    <property type="entry name" value="CH"/>
    <property type="match status" value="2"/>
</dbReference>
<dbReference type="GO" id="GO:0005516">
    <property type="term" value="F:calmodulin binding"/>
    <property type="evidence" value="ECO:0007669"/>
    <property type="project" value="UniProtKB-KW"/>
</dbReference>
<keyword evidence="5" id="KW-0132">Cell division</keyword>
<dbReference type="InterPro" id="IPR001715">
    <property type="entry name" value="CH_dom"/>
</dbReference>
<evidence type="ECO:0000256" key="8">
    <source>
        <dbReference type="ARBA" id="ARBA00022860"/>
    </source>
</evidence>
<evidence type="ECO:0000256" key="12">
    <source>
        <dbReference type="SAM" id="MobiDB-lite"/>
    </source>
</evidence>
<dbReference type="Proteomes" id="UP001186944">
    <property type="component" value="Unassembled WGS sequence"/>
</dbReference>
<dbReference type="GO" id="GO:0051301">
    <property type="term" value="P:cell division"/>
    <property type="evidence" value="ECO:0007669"/>
    <property type="project" value="UniProtKB-KW"/>
</dbReference>
<evidence type="ECO:0000313" key="14">
    <source>
        <dbReference type="EMBL" id="KAK3088489.1"/>
    </source>
</evidence>
<dbReference type="InterPro" id="IPR000048">
    <property type="entry name" value="IQ_motif_EF-hand-BS"/>
</dbReference>
<dbReference type="GO" id="GO:0007051">
    <property type="term" value="P:spindle organization"/>
    <property type="evidence" value="ECO:0007669"/>
    <property type="project" value="TreeGrafter"/>
</dbReference>
<proteinExistence type="predicted"/>
<dbReference type="SMART" id="SM00033">
    <property type="entry name" value="CH"/>
    <property type="match status" value="1"/>
</dbReference>
<keyword evidence="9" id="KW-0175">Coiled coil</keyword>
<evidence type="ECO:0000256" key="11">
    <source>
        <dbReference type="ARBA" id="ARBA00023306"/>
    </source>
</evidence>
<dbReference type="InterPro" id="IPR051185">
    <property type="entry name" value="ASPM"/>
</dbReference>
<dbReference type="GO" id="GO:0005737">
    <property type="term" value="C:cytoplasm"/>
    <property type="evidence" value="ECO:0007669"/>
    <property type="project" value="UniProtKB-SubCell"/>
</dbReference>
<dbReference type="Gene3D" id="2.60.40.10">
    <property type="entry name" value="Immunoglobulins"/>
    <property type="match status" value="1"/>
</dbReference>
<keyword evidence="4" id="KW-0597">Phosphoprotein</keyword>
<dbReference type="GO" id="GO:0005634">
    <property type="term" value="C:nucleus"/>
    <property type="evidence" value="ECO:0007669"/>
    <property type="project" value="UniProtKB-SubCell"/>
</dbReference>
<dbReference type="SUPFAM" id="SSF47576">
    <property type="entry name" value="Calponin-homology domain, CH-domain"/>
    <property type="match status" value="1"/>
</dbReference>
<dbReference type="CDD" id="cd21223">
    <property type="entry name" value="CH_ASPM_rpt1"/>
    <property type="match status" value="1"/>
</dbReference>
<reference evidence="14" key="1">
    <citation type="submission" date="2019-08" db="EMBL/GenBank/DDBJ databases">
        <title>The improved chromosome-level genome for the pearl oyster Pinctada fucata martensii using PacBio sequencing and Hi-C.</title>
        <authorList>
            <person name="Zheng Z."/>
        </authorList>
    </citation>
    <scope>NUCLEOTIDE SEQUENCE</scope>
    <source>
        <strain evidence="14">ZZ-2019</strain>
        <tissue evidence="14">Adductor muscle</tissue>
    </source>
</reference>
<dbReference type="SMART" id="SM00015">
    <property type="entry name" value="IQ"/>
    <property type="match status" value="23"/>
</dbReference>
<feature type="region of interest" description="Disordered" evidence="12">
    <location>
        <begin position="14"/>
        <end position="38"/>
    </location>
</feature>
<dbReference type="CDD" id="cd23767">
    <property type="entry name" value="IQCD"/>
    <property type="match status" value="1"/>
</dbReference>
<feature type="region of interest" description="Disordered" evidence="12">
    <location>
        <begin position="247"/>
        <end position="280"/>
    </location>
</feature>
<dbReference type="GO" id="GO:0000278">
    <property type="term" value="P:mitotic cell cycle"/>
    <property type="evidence" value="ECO:0007669"/>
    <property type="project" value="TreeGrafter"/>
</dbReference>
<keyword evidence="11" id="KW-0131">Cell cycle</keyword>
<keyword evidence="3" id="KW-0963">Cytoplasm</keyword>
<evidence type="ECO:0000256" key="1">
    <source>
        <dbReference type="ARBA" id="ARBA00004123"/>
    </source>
</evidence>
<accession>A0AA88XMA4</accession>
<evidence type="ECO:0000256" key="5">
    <source>
        <dbReference type="ARBA" id="ARBA00022618"/>
    </source>
</evidence>
<dbReference type="SUPFAM" id="SSF52540">
    <property type="entry name" value="P-loop containing nucleoside triphosphate hydrolases"/>
    <property type="match status" value="4"/>
</dbReference>
<dbReference type="InterPro" id="IPR027417">
    <property type="entry name" value="P-loop_NTPase"/>
</dbReference>
<dbReference type="CDD" id="cd21224">
    <property type="entry name" value="CH_ASPM_rpt2"/>
    <property type="match status" value="1"/>
</dbReference>
<dbReference type="Pfam" id="PF00307">
    <property type="entry name" value="CH"/>
    <property type="match status" value="2"/>
</dbReference>
<dbReference type="PANTHER" id="PTHR22706:SF1">
    <property type="entry name" value="ASSEMBLY FACTOR FOR SPINDLE MICROTUBULES"/>
    <property type="match status" value="1"/>
</dbReference>
<name>A0AA88XMA4_PINIB</name>
<dbReference type="InterPro" id="IPR031549">
    <property type="entry name" value="ASH"/>
</dbReference>
<dbReference type="EMBL" id="VSWD01000011">
    <property type="protein sequence ID" value="KAK3088489.1"/>
    <property type="molecule type" value="Genomic_DNA"/>
</dbReference>